<dbReference type="SUPFAM" id="SSF69304">
    <property type="entry name" value="Tricorn protease N-terminal domain"/>
    <property type="match status" value="1"/>
</dbReference>
<keyword evidence="2" id="KW-0031">Aminopeptidase</keyword>
<organism evidence="2 3">
    <name type="scientific">Chitinophaga filiformis</name>
    <name type="common">Myxococcus filiformis</name>
    <name type="synonym">Flexibacter filiformis</name>
    <dbReference type="NCBI Taxonomy" id="104663"/>
    <lineage>
        <taxon>Bacteria</taxon>
        <taxon>Pseudomonadati</taxon>
        <taxon>Bacteroidota</taxon>
        <taxon>Chitinophagia</taxon>
        <taxon>Chitinophagales</taxon>
        <taxon>Chitinophagaceae</taxon>
        <taxon>Chitinophaga</taxon>
    </lineage>
</organism>
<accession>A0A1G7HKN6</accession>
<dbReference type="PANTHER" id="PTHR11731:SF193">
    <property type="entry name" value="DIPEPTIDYL PEPTIDASE 9"/>
    <property type="match status" value="1"/>
</dbReference>
<keyword evidence="2" id="KW-0645">Protease</keyword>
<protein>
    <submittedName>
        <fullName evidence="2">Dipeptidyl aminopeptidase/acylaminoacyl peptidase</fullName>
    </submittedName>
</protein>
<name>A0A1G7HKN6_CHIFI</name>
<evidence type="ECO:0000313" key="3">
    <source>
        <dbReference type="Proteomes" id="UP000199045"/>
    </source>
</evidence>
<evidence type="ECO:0000259" key="1">
    <source>
        <dbReference type="Pfam" id="PF00326"/>
    </source>
</evidence>
<dbReference type="GO" id="GO:0006508">
    <property type="term" value="P:proteolysis"/>
    <property type="evidence" value="ECO:0007669"/>
    <property type="project" value="InterPro"/>
</dbReference>
<dbReference type="SUPFAM" id="SSF53474">
    <property type="entry name" value="alpha/beta-Hydrolases"/>
    <property type="match status" value="1"/>
</dbReference>
<sequence length="791" mass="90009">MWSKVGRYEISSKGDYIAFMTENEPTTNKTLTIKPTDNSWEKKYVGAIFSGFTNQDRSALITKSDGQTIELDLKTQSELGLVSRIPQHQPLKNINVQKSRINNKRIIIQSIFNKNLDSIENVINFTLSATGNALILNIEATHNQPVLYWYDLKTSTRKKIWEGLKDQQIEFVPPMENCNHNLFKKLEPAPAINQTLAEVDVWSYKDANYPNPYLSKNRINESLFSISTTGEHVITNLTEKSERLVSAEGDFALIEYRAGQFLWEATWNKNARATLYCISMKTGEKKLVDKQIGGKSLEAKMSPDGRYIIIADNNINCYKSYNTNNGETKIISKNGQITFTTLDEGIEILPFDIFWLEGNSFIIRDDYDLWELDASGKAPAVNLTKGFGRENKLVYNIIPVKYKEGHLLLNTFNEKNKEWGFYSLDLSKNEVPSKLNMGRYYYGGDHPIITKATNSNTYILTRETNNESPNLFATNDFKTFTKLSNAHPENNYNWMTAELITWEGPDRRSCSGILYKPEDFDPNKQYPLMVNVYNSCSDQINSFMEPAESSVKNGFFNWLPAAWLVSNRYLVFVPDVNYRKPHSNLQSSLQIVVSGIKKLLETCKYINGDKIGVQGSSWGGEQVNYIVTHTNIFAAAFTGSGFSDQISRAGFSDRISDNYNLPSVESQEGGLLTEVPERYINESPLFAANNITAPLLIKHNLDDGAVPFYQGLQFFRLLRRLNKRVWLLQYDGGGHGINPGKNLDDFNLRLAQFFDYYLRNSLPPKWMTVGIPPEMKQMNTGLELDSSNSRP</sequence>
<reference evidence="3" key="1">
    <citation type="submission" date="2016-10" db="EMBL/GenBank/DDBJ databases">
        <authorList>
            <person name="Varghese N."/>
            <person name="Submissions S."/>
        </authorList>
    </citation>
    <scope>NUCLEOTIDE SEQUENCE [LARGE SCALE GENOMIC DNA]</scope>
    <source>
        <strain evidence="3">DSM 527</strain>
    </source>
</reference>
<dbReference type="GO" id="GO:0008239">
    <property type="term" value="F:dipeptidyl-peptidase activity"/>
    <property type="evidence" value="ECO:0007669"/>
    <property type="project" value="TreeGrafter"/>
</dbReference>
<dbReference type="GO" id="GO:0004177">
    <property type="term" value="F:aminopeptidase activity"/>
    <property type="evidence" value="ECO:0007669"/>
    <property type="project" value="UniProtKB-KW"/>
</dbReference>
<dbReference type="GO" id="GO:0008236">
    <property type="term" value="F:serine-type peptidase activity"/>
    <property type="evidence" value="ECO:0007669"/>
    <property type="project" value="InterPro"/>
</dbReference>
<keyword evidence="2" id="KW-0378">Hydrolase</keyword>
<dbReference type="InterPro" id="IPR050278">
    <property type="entry name" value="Serine_Prot_S9B/DPPIV"/>
</dbReference>
<proteinExistence type="predicted"/>
<dbReference type="InterPro" id="IPR029058">
    <property type="entry name" value="AB_hydrolase_fold"/>
</dbReference>
<evidence type="ECO:0000313" key="2">
    <source>
        <dbReference type="EMBL" id="SDF00886.1"/>
    </source>
</evidence>
<dbReference type="InterPro" id="IPR001375">
    <property type="entry name" value="Peptidase_S9_cat"/>
</dbReference>
<dbReference type="STRING" id="104663.SAMN04488121_101506"/>
<dbReference type="Pfam" id="PF00326">
    <property type="entry name" value="Peptidase_S9"/>
    <property type="match status" value="1"/>
</dbReference>
<dbReference type="Gene3D" id="3.40.50.1820">
    <property type="entry name" value="alpha/beta hydrolase"/>
    <property type="match status" value="1"/>
</dbReference>
<gene>
    <name evidence="2" type="ORF">SAMN04488121_101506</name>
</gene>
<dbReference type="PANTHER" id="PTHR11731">
    <property type="entry name" value="PROTEASE FAMILY S9B,C DIPEPTIDYL-PEPTIDASE IV-RELATED"/>
    <property type="match status" value="1"/>
</dbReference>
<dbReference type="AlphaFoldDB" id="A0A1G7HKN6"/>
<dbReference type="Proteomes" id="UP000199045">
    <property type="component" value="Unassembled WGS sequence"/>
</dbReference>
<dbReference type="EMBL" id="FNBN01000001">
    <property type="protein sequence ID" value="SDF00886.1"/>
    <property type="molecule type" value="Genomic_DNA"/>
</dbReference>
<feature type="domain" description="Peptidase S9 prolyl oligopeptidase catalytic" evidence="1">
    <location>
        <begin position="593"/>
        <end position="759"/>
    </location>
</feature>